<evidence type="ECO:0000313" key="3">
    <source>
        <dbReference type="Proteomes" id="UP000663882"/>
    </source>
</evidence>
<accession>A0A813UXS7</accession>
<keyword evidence="1" id="KW-0812">Transmembrane</keyword>
<dbReference type="Proteomes" id="UP000663882">
    <property type="component" value="Unassembled WGS sequence"/>
</dbReference>
<evidence type="ECO:0000313" key="2">
    <source>
        <dbReference type="EMBL" id="CAF0834153.1"/>
    </source>
</evidence>
<proteinExistence type="predicted"/>
<keyword evidence="1" id="KW-1133">Transmembrane helix</keyword>
<keyword evidence="1" id="KW-0472">Membrane</keyword>
<sequence length="265" mass="29558">MAKKVKTRRKLVLLFSVIIGLIAVILAIVGVATRNWVSVQGNTNELQNKFGQLLDANGQFVVTAANTLAGLGVPAPLTKLIVIGLANATLVQVEGQLRSNLQSTTYSLFDKKVSVARTEVSELKLPQGLVMAGLACIFSGTLLAILIFCIPVNLRNQARKYRSCEEYQRSLQLYLHAYHLGIKTQIDLPECISDLEEYAITMGDMIHHNRAKKIQFDLFLKVLQATENECIRNRNLTSALDVKQKNQKFLWSSNQVDDIEILEFV</sequence>
<comment type="caution">
    <text evidence="2">The sequence shown here is derived from an EMBL/GenBank/DDBJ whole genome shotgun (WGS) entry which is preliminary data.</text>
</comment>
<feature type="transmembrane region" description="Helical" evidence="1">
    <location>
        <begin position="129"/>
        <end position="152"/>
    </location>
</feature>
<gene>
    <name evidence="2" type="ORF">RFH988_LOCUS5600</name>
</gene>
<protein>
    <submittedName>
        <fullName evidence="2">Uncharacterized protein</fullName>
    </submittedName>
</protein>
<name>A0A813UXS7_9BILA</name>
<evidence type="ECO:0000256" key="1">
    <source>
        <dbReference type="SAM" id="Phobius"/>
    </source>
</evidence>
<feature type="transmembrane region" description="Helical" evidence="1">
    <location>
        <begin position="12"/>
        <end position="32"/>
    </location>
</feature>
<dbReference type="OrthoDB" id="10067839at2759"/>
<organism evidence="2 3">
    <name type="scientific">Rotaria sordida</name>
    <dbReference type="NCBI Taxonomy" id="392033"/>
    <lineage>
        <taxon>Eukaryota</taxon>
        <taxon>Metazoa</taxon>
        <taxon>Spiralia</taxon>
        <taxon>Gnathifera</taxon>
        <taxon>Rotifera</taxon>
        <taxon>Eurotatoria</taxon>
        <taxon>Bdelloidea</taxon>
        <taxon>Philodinida</taxon>
        <taxon>Philodinidae</taxon>
        <taxon>Rotaria</taxon>
    </lineage>
</organism>
<dbReference type="EMBL" id="CAJNOO010000160">
    <property type="protein sequence ID" value="CAF0834153.1"/>
    <property type="molecule type" value="Genomic_DNA"/>
</dbReference>
<reference evidence="2" key="1">
    <citation type="submission" date="2021-02" db="EMBL/GenBank/DDBJ databases">
        <authorList>
            <person name="Nowell W R."/>
        </authorList>
    </citation>
    <scope>NUCLEOTIDE SEQUENCE</scope>
</reference>
<dbReference type="AlphaFoldDB" id="A0A813UXS7"/>